<dbReference type="SUPFAM" id="SSF55811">
    <property type="entry name" value="Nudix"/>
    <property type="match status" value="1"/>
</dbReference>
<dbReference type="GO" id="GO:0046523">
    <property type="term" value="F:S-methyl-5-thioribose-1-phosphate isomerase activity"/>
    <property type="evidence" value="ECO:0007669"/>
    <property type="project" value="TreeGrafter"/>
</dbReference>
<feature type="compositionally biased region" description="Basic and acidic residues" evidence="3">
    <location>
        <begin position="1"/>
        <end position="18"/>
    </location>
</feature>
<evidence type="ECO:0000256" key="3">
    <source>
        <dbReference type="SAM" id="MobiDB-lite"/>
    </source>
</evidence>
<dbReference type="PROSITE" id="PS51462">
    <property type="entry name" value="NUDIX"/>
    <property type="match status" value="1"/>
</dbReference>
<keyword evidence="6" id="KW-1185">Reference proteome</keyword>
<evidence type="ECO:0000313" key="6">
    <source>
        <dbReference type="Proteomes" id="UP000076632"/>
    </source>
</evidence>
<dbReference type="PANTHER" id="PTHR43475:SF3">
    <property type="entry name" value="TRANSLATION INITIATION FACTOR EIF-2B SUBUNIT FAMILY PROTEIN (AFU_ORTHOLOGUE AFUA_2G14290)"/>
    <property type="match status" value="1"/>
</dbReference>
<dbReference type="Pfam" id="PF01008">
    <property type="entry name" value="IF-2B"/>
    <property type="match status" value="1"/>
</dbReference>
<dbReference type="InterPro" id="IPR000649">
    <property type="entry name" value="IF-2B-related"/>
</dbReference>
<evidence type="ECO:0000259" key="4">
    <source>
        <dbReference type="PROSITE" id="PS51462"/>
    </source>
</evidence>
<dbReference type="InterPro" id="IPR015797">
    <property type="entry name" value="NUDIX_hydrolase-like_dom_sf"/>
</dbReference>
<dbReference type="Pfam" id="PF00293">
    <property type="entry name" value="NUDIX"/>
    <property type="match status" value="1"/>
</dbReference>
<evidence type="ECO:0000256" key="2">
    <source>
        <dbReference type="RuleBase" id="RU003814"/>
    </source>
</evidence>
<dbReference type="InterPro" id="IPR037171">
    <property type="entry name" value="NagB/RpiA_transferase-like"/>
</dbReference>
<comment type="similarity">
    <text evidence="1 2">Belongs to the eIF-2B alpha/beta/delta subunits family.</text>
</comment>
<dbReference type="Gene3D" id="3.40.50.10470">
    <property type="entry name" value="Translation initiation factor eif-2b, domain 2"/>
    <property type="match status" value="1"/>
</dbReference>
<dbReference type="SUPFAM" id="SSF100950">
    <property type="entry name" value="NagB/RpiA/CoA transferase-like"/>
    <property type="match status" value="1"/>
</dbReference>
<name>A0A165AE25_XYLHT</name>
<dbReference type="OMA" id="NTYFEWV"/>
<dbReference type="AlphaFoldDB" id="A0A165AE25"/>
<evidence type="ECO:0000313" key="5">
    <source>
        <dbReference type="EMBL" id="KZF20324.1"/>
    </source>
</evidence>
<dbReference type="GeneID" id="28901433"/>
<dbReference type="InParanoid" id="A0A165AE25"/>
<dbReference type="OrthoDB" id="206213at2759"/>
<dbReference type="GO" id="GO:0016740">
    <property type="term" value="F:transferase activity"/>
    <property type="evidence" value="ECO:0007669"/>
    <property type="project" value="UniProtKB-KW"/>
</dbReference>
<organism evidence="5 6">
    <name type="scientific">Xylona heveae (strain CBS 132557 / TC161)</name>
    <dbReference type="NCBI Taxonomy" id="1328760"/>
    <lineage>
        <taxon>Eukaryota</taxon>
        <taxon>Fungi</taxon>
        <taxon>Dikarya</taxon>
        <taxon>Ascomycota</taxon>
        <taxon>Pezizomycotina</taxon>
        <taxon>Xylonomycetes</taxon>
        <taxon>Xylonales</taxon>
        <taxon>Xylonaceae</taxon>
        <taxon>Xylona</taxon>
    </lineage>
</organism>
<protein>
    <submittedName>
        <fullName evidence="5">Nagb/rpia/CoA transferase-like protein</fullName>
    </submittedName>
</protein>
<dbReference type="InterPro" id="IPR042529">
    <property type="entry name" value="IF_2B-like_C"/>
</dbReference>
<dbReference type="Gene3D" id="3.90.79.10">
    <property type="entry name" value="Nucleoside Triphosphate Pyrophosphohydrolase"/>
    <property type="match status" value="1"/>
</dbReference>
<sequence length="505" mass="55911">MSEHRKQREKTSGRRERQVVSSFICQPANSPDGFNVLIFKRSDKVHTYKNKWGACSGGIDPTDPSPLAAAWREIQEETGLTEKELSYQRTGKPFTIVDESINTQWTIHPFSFLLKEGAKPVVIDWEHTDSRYVPPEEVKTYDTVPHLPTSLSRVLVGKNIAAGLQALQEDHENGARVLATKGVETLLEALQGDDFTHSDSAESLWRSLRLAGWHIAKNGRPSMGAAINYAVLAALASVKKTHVSNQTLNVSDFRTRAIESLKYVIEERQRSADKIVKAFKDYLDNKFGERPVTIVTVSSSSTIRNCVKAALLEKPSRQIDLKIMESRPNFEGVSFASSLLSDLQKCGEQFTKNLHVEVGTDVSAALMAKDADIVLIGADRISQHGDVSNKIGSLAAALLAKEARPDVEVVVLSEVEKIAGPGEIHEHGEENNDVSEVTEAWPLDEKAKSGFLREQNVAIKNIYFEWVPAKYVTSYVCETGVLAPADIRAQSKKVAEMEDEIFAKL</sequence>
<dbReference type="InterPro" id="IPR000086">
    <property type="entry name" value="NUDIX_hydrolase_dom"/>
</dbReference>
<dbReference type="RefSeq" id="XP_018185879.1">
    <property type="nucleotide sequence ID" value="XM_018336296.1"/>
</dbReference>
<keyword evidence="5" id="KW-0808">Transferase</keyword>
<reference evidence="5 6" key="1">
    <citation type="journal article" date="2016" name="Fungal Biol.">
        <title>The genome of Xylona heveae provides a window into fungal endophytism.</title>
        <authorList>
            <person name="Gazis R."/>
            <person name="Kuo A."/>
            <person name="Riley R."/>
            <person name="LaButti K."/>
            <person name="Lipzen A."/>
            <person name="Lin J."/>
            <person name="Amirebrahimi M."/>
            <person name="Hesse C.N."/>
            <person name="Spatafora J.W."/>
            <person name="Henrissat B."/>
            <person name="Hainaut M."/>
            <person name="Grigoriev I.V."/>
            <person name="Hibbett D.S."/>
        </authorList>
    </citation>
    <scope>NUCLEOTIDE SEQUENCE [LARGE SCALE GENOMIC DNA]</scope>
    <source>
        <strain evidence="5 6">TC161</strain>
    </source>
</reference>
<dbReference type="Proteomes" id="UP000076632">
    <property type="component" value="Unassembled WGS sequence"/>
</dbReference>
<dbReference type="PANTHER" id="PTHR43475">
    <property type="entry name" value="METHYLTHIORIBOSE-1-PHOSPHATE ISOMERASE"/>
    <property type="match status" value="1"/>
</dbReference>
<feature type="domain" description="Nudix hydrolase" evidence="4">
    <location>
        <begin position="15"/>
        <end position="156"/>
    </location>
</feature>
<gene>
    <name evidence="5" type="ORF">L228DRAFT_285043</name>
</gene>
<proteinExistence type="inferred from homology"/>
<dbReference type="STRING" id="1328760.A0A165AE25"/>
<evidence type="ECO:0000256" key="1">
    <source>
        <dbReference type="ARBA" id="ARBA00007251"/>
    </source>
</evidence>
<dbReference type="GO" id="GO:0019509">
    <property type="term" value="P:L-methionine salvage from methylthioadenosine"/>
    <property type="evidence" value="ECO:0007669"/>
    <property type="project" value="TreeGrafter"/>
</dbReference>
<accession>A0A165AE25</accession>
<feature type="region of interest" description="Disordered" evidence="3">
    <location>
        <begin position="1"/>
        <end position="20"/>
    </location>
</feature>
<dbReference type="CDD" id="cd18872">
    <property type="entry name" value="NUDIX_eIF-2B"/>
    <property type="match status" value="1"/>
</dbReference>
<dbReference type="EMBL" id="KV407463">
    <property type="protein sequence ID" value="KZF20324.1"/>
    <property type="molecule type" value="Genomic_DNA"/>
</dbReference>